<name>A0ABC8SQ47_9AQUA</name>
<dbReference type="InterPro" id="IPR046349">
    <property type="entry name" value="C1-like_sf"/>
</dbReference>
<gene>
    <name evidence="3" type="ORF">ILEXP_LOCUS28029</name>
</gene>
<dbReference type="PANTHER" id="PTHR46288:SF27">
    <property type="entry name" value="CYSTEINE_HISTIDINE-RICH C1 DOMAIN FAMILY PROTEIN"/>
    <property type="match status" value="1"/>
</dbReference>
<organism evidence="3 4">
    <name type="scientific">Ilex paraguariensis</name>
    <name type="common">yerba mate</name>
    <dbReference type="NCBI Taxonomy" id="185542"/>
    <lineage>
        <taxon>Eukaryota</taxon>
        <taxon>Viridiplantae</taxon>
        <taxon>Streptophyta</taxon>
        <taxon>Embryophyta</taxon>
        <taxon>Tracheophyta</taxon>
        <taxon>Spermatophyta</taxon>
        <taxon>Magnoliopsida</taxon>
        <taxon>eudicotyledons</taxon>
        <taxon>Gunneridae</taxon>
        <taxon>Pentapetalae</taxon>
        <taxon>asterids</taxon>
        <taxon>campanulids</taxon>
        <taxon>Aquifoliales</taxon>
        <taxon>Aquifoliaceae</taxon>
        <taxon>Ilex</taxon>
    </lineage>
</organism>
<sequence length="374" mass="44146">MEELKHFGHFHPLILGEVREVNLYVICHGCKKPISGVVYWCNKCDWYLHRKCAELPQEIIDPLHPDHLLTMDSGDRAYTSWWDPTIDEEYTSSLDPTMECDDSEGEDLFWVDPAMKCGDIRDYICSLCRESRRDGFFYRDYIYLGLHIFAYHVSWRNFDDQHHPLTLVKPYSSDVPLKNQKDYRICGLPLTRENWLYYCALCHYQTHVRCSISRSKRLRDGKGENEEDDQHLHPNLLHFPLTDDFVVLPKHPVEQISRHENEEIKRETKIKSETHKNHELILYNGQGQNNTQMIKHNTISSCDMCVKSISLPFYTCVQCNHFIHLSCANLPAELERPIQSTSRFVLHLSLEKGTSFSLPMHILRLIWEWILLRK</sequence>
<keyword evidence="4" id="KW-1185">Reference proteome</keyword>
<dbReference type="SUPFAM" id="SSF57889">
    <property type="entry name" value="Cysteine-rich domain"/>
    <property type="match status" value="2"/>
</dbReference>
<dbReference type="Pfam" id="PF03107">
    <property type="entry name" value="C1_2"/>
    <property type="match status" value="1"/>
</dbReference>
<dbReference type="EMBL" id="CAUOFW020003336">
    <property type="protein sequence ID" value="CAK9159331.1"/>
    <property type="molecule type" value="Genomic_DNA"/>
</dbReference>
<feature type="domain" description="DC1" evidence="2">
    <location>
        <begin position="8"/>
        <end position="53"/>
    </location>
</feature>
<evidence type="ECO:0000259" key="2">
    <source>
        <dbReference type="Pfam" id="PF03107"/>
    </source>
</evidence>
<accession>A0ABC8SQ47</accession>
<dbReference type="Proteomes" id="UP001642360">
    <property type="component" value="Unassembled WGS sequence"/>
</dbReference>
<evidence type="ECO:0000256" key="1">
    <source>
        <dbReference type="ARBA" id="ARBA00022737"/>
    </source>
</evidence>
<evidence type="ECO:0000313" key="4">
    <source>
        <dbReference type="Proteomes" id="UP001642360"/>
    </source>
</evidence>
<dbReference type="PANTHER" id="PTHR46288">
    <property type="entry name" value="PHORBOL-ESTER/DAG-TYPE DOMAIN-CONTAINING PROTEIN"/>
    <property type="match status" value="1"/>
</dbReference>
<reference evidence="3 4" key="1">
    <citation type="submission" date="2024-02" db="EMBL/GenBank/DDBJ databases">
        <authorList>
            <person name="Vignale AGUSTIN F."/>
            <person name="Sosa J E."/>
            <person name="Modenutti C."/>
        </authorList>
    </citation>
    <scope>NUCLEOTIDE SEQUENCE [LARGE SCALE GENOMIC DNA]</scope>
</reference>
<dbReference type="InterPro" id="IPR004146">
    <property type="entry name" value="DC1"/>
</dbReference>
<proteinExistence type="predicted"/>
<comment type="caution">
    <text evidence="3">The sequence shown here is derived from an EMBL/GenBank/DDBJ whole genome shotgun (WGS) entry which is preliminary data.</text>
</comment>
<dbReference type="AlphaFoldDB" id="A0ABC8SQ47"/>
<evidence type="ECO:0000313" key="3">
    <source>
        <dbReference type="EMBL" id="CAK9159331.1"/>
    </source>
</evidence>
<keyword evidence="1" id="KW-0677">Repeat</keyword>
<protein>
    <recommendedName>
        <fullName evidence="2">DC1 domain-containing protein</fullName>
    </recommendedName>
</protein>